<evidence type="ECO:0000256" key="2">
    <source>
        <dbReference type="ARBA" id="ARBA00022475"/>
    </source>
</evidence>
<dbReference type="Pfam" id="PF00884">
    <property type="entry name" value="Sulfatase"/>
    <property type="match status" value="1"/>
</dbReference>
<accession>A0ABT1F9J3</accession>
<evidence type="ECO:0000313" key="8">
    <source>
        <dbReference type="EMBL" id="MCP1372962.1"/>
    </source>
</evidence>
<evidence type="ECO:0000313" key="9">
    <source>
        <dbReference type="Proteomes" id="UP001204615"/>
    </source>
</evidence>
<sequence>MPTSDVRTPPPSWGRWLVLAGFVACVAWTAGQEPAPGERLFVLSVMLATVGILLAATARPVLALLFGGGGFVLLKVLGQFKLRYLDSSLMPADFVYFVRASLLETLEHYPPLLLGAGAVALGLPLLAWLLWRREPPLDRHRPLPRALATRMLGVAVGVLALHLVLSPEGPFAAAHHRNAWEKLSDPAQLTNFFVNIEDDDIHLPPRATDAEAAQQWAASAAGVLPAAPADAAGYPDIVQVLEESTFDPAGFTACNLPPCRVGMFRADAHTRAHGALRVHTFGGGTWVSEFASLTGLPQSIFGPGGMYAPYVLAPRVRDTLPRQLQRLGYLTVAIYPTAGGFINGRNAYRDYGFDRFYDVNDLGLVAWKSSDAQIFDAAWKIYGELKRPGRPVFMMILTLAQHGPHDLHPLSSLPPPYNHGLLHDLPAPAALNFDTYLARLQASDRAMRGLEAHFLDRPQPTVLLSFGDHQPAFSGLIRDLARTLPAGAPPALDAKRDYLTYYMLKSNLADSPLLPRYPVLDIAFLPSMVLQAAGLPADPYFAAETALRDRCDGLYTDCAQPALLASYHAWIFDRLHVYQ</sequence>
<evidence type="ECO:0000259" key="7">
    <source>
        <dbReference type="Pfam" id="PF00884"/>
    </source>
</evidence>
<evidence type="ECO:0000256" key="1">
    <source>
        <dbReference type="ARBA" id="ARBA00004651"/>
    </source>
</evidence>
<evidence type="ECO:0000256" key="4">
    <source>
        <dbReference type="ARBA" id="ARBA00022989"/>
    </source>
</evidence>
<feature type="transmembrane region" description="Helical" evidence="6">
    <location>
        <begin position="61"/>
        <end position="80"/>
    </location>
</feature>
<feature type="transmembrane region" description="Helical" evidence="6">
    <location>
        <begin position="112"/>
        <end position="131"/>
    </location>
</feature>
<name>A0ABT1F9J3_9GAMM</name>
<dbReference type="SUPFAM" id="SSF53649">
    <property type="entry name" value="Alkaline phosphatase-like"/>
    <property type="match status" value="1"/>
</dbReference>
<protein>
    <submittedName>
        <fullName evidence="8">Sulfatase-like hydrolase/transferase</fullName>
    </submittedName>
</protein>
<dbReference type="EMBL" id="JAMZEK010000001">
    <property type="protein sequence ID" value="MCP1372962.1"/>
    <property type="molecule type" value="Genomic_DNA"/>
</dbReference>
<dbReference type="RefSeq" id="WP_253564736.1">
    <property type="nucleotide sequence ID" value="NZ_JAMZEK010000001.1"/>
</dbReference>
<feature type="transmembrane region" description="Helical" evidence="6">
    <location>
        <begin position="143"/>
        <end position="165"/>
    </location>
</feature>
<comment type="caution">
    <text evidence="8">The sequence shown here is derived from an EMBL/GenBank/DDBJ whole genome shotgun (WGS) entry which is preliminary data.</text>
</comment>
<evidence type="ECO:0000256" key="3">
    <source>
        <dbReference type="ARBA" id="ARBA00022692"/>
    </source>
</evidence>
<comment type="subcellular location">
    <subcellularLocation>
        <location evidence="1">Cell membrane</location>
        <topology evidence="1">Multi-pass membrane protein</topology>
    </subcellularLocation>
</comment>
<dbReference type="InterPro" id="IPR050448">
    <property type="entry name" value="OpgB/LTA_synthase_biosynth"/>
</dbReference>
<keyword evidence="9" id="KW-1185">Reference proteome</keyword>
<keyword evidence="5 6" id="KW-0472">Membrane</keyword>
<gene>
    <name evidence="8" type="ORF">NC595_02690</name>
</gene>
<dbReference type="Proteomes" id="UP001204615">
    <property type="component" value="Unassembled WGS sequence"/>
</dbReference>
<evidence type="ECO:0000256" key="6">
    <source>
        <dbReference type="SAM" id="Phobius"/>
    </source>
</evidence>
<dbReference type="InterPro" id="IPR017850">
    <property type="entry name" value="Alkaline_phosphatase_core_sf"/>
</dbReference>
<feature type="transmembrane region" description="Helical" evidence="6">
    <location>
        <begin position="37"/>
        <end position="56"/>
    </location>
</feature>
<keyword evidence="4 6" id="KW-1133">Transmembrane helix</keyword>
<dbReference type="PANTHER" id="PTHR47371">
    <property type="entry name" value="LIPOTEICHOIC ACID SYNTHASE"/>
    <property type="match status" value="1"/>
</dbReference>
<keyword evidence="2" id="KW-1003">Cell membrane</keyword>
<keyword evidence="3 6" id="KW-0812">Transmembrane</keyword>
<proteinExistence type="predicted"/>
<dbReference type="Gene3D" id="3.40.720.10">
    <property type="entry name" value="Alkaline Phosphatase, subunit A"/>
    <property type="match status" value="1"/>
</dbReference>
<feature type="domain" description="Sulfatase N-terminal" evidence="7">
    <location>
        <begin position="235"/>
        <end position="475"/>
    </location>
</feature>
<dbReference type="PANTHER" id="PTHR47371:SF3">
    <property type="entry name" value="PHOSPHOGLYCEROL TRANSFERASE I"/>
    <property type="match status" value="1"/>
</dbReference>
<reference evidence="8 9" key="1">
    <citation type="submission" date="2022-06" db="EMBL/GenBank/DDBJ databases">
        <title>Dyella sp. Sa strain:Sa Genome sequencing.</title>
        <authorList>
            <person name="Park S."/>
        </authorList>
    </citation>
    <scope>NUCLEOTIDE SEQUENCE [LARGE SCALE GENOMIC DNA]</scope>
    <source>
        <strain evidence="8 9">Sa</strain>
    </source>
</reference>
<dbReference type="InterPro" id="IPR000917">
    <property type="entry name" value="Sulfatase_N"/>
</dbReference>
<evidence type="ECO:0000256" key="5">
    <source>
        <dbReference type="ARBA" id="ARBA00023136"/>
    </source>
</evidence>
<feature type="transmembrane region" description="Helical" evidence="6">
    <location>
        <begin position="12"/>
        <end position="31"/>
    </location>
</feature>
<organism evidence="8 9">
    <name type="scientific">Dyella lutea</name>
    <dbReference type="NCBI Taxonomy" id="2950441"/>
    <lineage>
        <taxon>Bacteria</taxon>
        <taxon>Pseudomonadati</taxon>
        <taxon>Pseudomonadota</taxon>
        <taxon>Gammaproteobacteria</taxon>
        <taxon>Lysobacterales</taxon>
        <taxon>Rhodanobacteraceae</taxon>
        <taxon>Dyella</taxon>
    </lineage>
</organism>